<dbReference type="Proteomes" id="UP000324222">
    <property type="component" value="Unassembled WGS sequence"/>
</dbReference>
<keyword evidence="2" id="KW-1185">Reference proteome</keyword>
<comment type="caution">
    <text evidence="1">The sequence shown here is derived from an EMBL/GenBank/DDBJ whole genome shotgun (WGS) entry which is preliminary data.</text>
</comment>
<accession>A0A5B7F0K4</accession>
<name>A0A5B7F0K4_PORTR</name>
<proteinExistence type="predicted"/>
<gene>
    <name evidence="1" type="ORF">E2C01_032373</name>
</gene>
<evidence type="ECO:0000313" key="1">
    <source>
        <dbReference type="EMBL" id="MPC38856.1"/>
    </source>
</evidence>
<reference evidence="1 2" key="1">
    <citation type="submission" date="2019-05" db="EMBL/GenBank/DDBJ databases">
        <title>Another draft genome of Portunus trituberculatus and its Hox gene families provides insights of decapod evolution.</title>
        <authorList>
            <person name="Jeong J.-H."/>
            <person name="Song I."/>
            <person name="Kim S."/>
            <person name="Choi T."/>
            <person name="Kim D."/>
            <person name="Ryu S."/>
            <person name="Kim W."/>
        </authorList>
    </citation>
    <scope>NUCLEOTIDE SEQUENCE [LARGE SCALE GENOMIC DNA]</scope>
    <source>
        <tissue evidence="1">Muscle</tissue>
    </source>
</reference>
<organism evidence="1 2">
    <name type="scientific">Portunus trituberculatus</name>
    <name type="common">Swimming crab</name>
    <name type="synonym">Neptunus trituberculatus</name>
    <dbReference type="NCBI Taxonomy" id="210409"/>
    <lineage>
        <taxon>Eukaryota</taxon>
        <taxon>Metazoa</taxon>
        <taxon>Ecdysozoa</taxon>
        <taxon>Arthropoda</taxon>
        <taxon>Crustacea</taxon>
        <taxon>Multicrustacea</taxon>
        <taxon>Malacostraca</taxon>
        <taxon>Eumalacostraca</taxon>
        <taxon>Eucarida</taxon>
        <taxon>Decapoda</taxon>
        <taxon>Pleocyemata</taxon>
        <taxon>Brachyura</taxon>
        <taxon>Eubrachyura</taxon>
        <taxon>Portunoidea</taxon>
        <taxon>Portunidae</taxon>
        <taxon>Portuninae</taxon>
        <taxon>Portunus</taxon>
    </lineage>
</organism>
<dbReference type="EMBL" id="VSRR010004190">
    <property type="protein sequence ID" value="MPC38856.1"/>
    <property type="molecule type" value="Genomic_DNA"/>
</dbReference>
<evidence type="ECO:0000313" key="2">
    <source>
        <dbReference type="Proteomes" id="UP000324222"/>
    </source>
</evidence>
<dbReference type="AlphaFoldDB" id="A0A5B7F0K4"/>
<sequence length="48" mass="5296">MVRIQTHELEDPAAHKAIKSKLVKDVNPDSWCGCGCQGHEGHSRESLP</sequence>
<protein>
    <submittedName>
        <fullName evidence="1">Uncharacterized protein</fullName>
    </submittedName>
</protein>